<organism evidence="5 6">
    <name type="scientific">Glonium stellatum</name>
    <dbReference type="NCBI Taxonomy" id="574774"/>
    <lineage>
        <taxon>Eukaryota</taxon>
        <taxon>Fungi</taxon>
        <taxon>Dikarya</taxon>
        <taxon>Ascomycota</taxon>
        <taxon>Pezizomycotina</taxon>
        <taxon>Dothideomycetes</taxon>
        <taxon>Pleosporomycetidae</taxon>
        <taxon>Gloniales</taxon>
        <taxon>Gloniaceae</taxon>
        <taxon>Glonium</taxon>
    </lineage>
</organism>
<dbReference type="GO" id="GO:0008716">
    <property type="term" value="F:D-alanine-D-alanine ligase activity"/>
    <property type="evidence" value="ECO:0007669"/>
    <property type="project" value="InterPro"/>
</dbReference>
<protein>
    <submittedName>
        <fullName evidence="5">D-alanine ligase</fullName>
    </submittedName>
</protein>
<sequence length="408" mass="45093">MTAHILSHRPPCIASFTVYCSLSRPQSRWFRATAFRWRVPSVTSSKLRVAVLYQELDPPIINGVRKPRKPGGYQDSGADIAFVLQEKCGIDVVTPISSPSAANDDGWSFPDTEGGILSAIDQGATHLWANTILFASHPLQTSARLQAHEEHIRIVGQPPNLVERFDDKAYLNDLLRSRIELPMPKAWTVRSKLDLSKFLAKAELPFPIVSKPVRGRGSYGVKVCQTSNILREHVVKLLNESSAVLLEEFLKGEEGTVTVMPPTTEKPEYWAMPVVLRFNHKENIAPYSGVVAVTQNSGVLSDEEAVRRPQFKKAQQQCEAVAELLNVTAPIRIDIRGFTDASNSELALFDINMKPNMTGPGRPGRGDQSSLTAIAATSLGWDYPMLLRYILGTAQSLGTLRTLQPEIL</sequence>
<dbReference type="InterPro" id="IPR013815">
    <property type="entry name" value="ATP_grasp_subdomain_1"/>
</dbReference>
<keyword evidence="3" id="KW-0547">Nucleotide-binding</keyword>
<dbReference type="PANTHER" id="PTHR23132:SF23">
    <property type="entry name" value="D-ALANINE--D-ALANINE LIGASE B"/>
    <property type="match status" value="1"/>
</dbReference>
<dbReference type="GO" id="GO:0005524">
    <property type="term" value="F:ATP binding"/>
    <property type="evidence" value="ECO:0007669"/>
    <property type="project" value="UniProtKB-UniRule"/>
</dbReference>
<evidence type="ECO:0000256" key="1">
    <source>
        <dbReference type="ARBA" id="ARBA00010871"/>
    </source>
</evidence>
<gene>
    <name evidence="5" type="ORF">AOQ84DRAFT_343005</name>
</gene>
<dbReference type="Proteomes" id="UP000250140">
    <property type="component" value="Unassembled WGS sequence"/>
</dbReference>
<dbReference type="PANTHER" id="PTHR23132">
    <property type="entry name" value="D-ALANINE--D-ALANINE LIGASE"/>
    <property type="match status" value="1"/>
</dbReference>
<dbReference type="Gene3D" id="3.30.1490.20">
    <property type="entry name" value="ATP-grasp fold, A domain"/>
    <property type="match status" value="1"/>
</dbReference>
<dbReference type="PROSITE" id="PS50975">
    <property type="entry name" value="ATP_GRASP"/>
    <property type="match status" value="1"/>
</dbReference>
<evidence type="ECO:0000256" key="3">
    <source>
        <dbReference type="PROSITE-ProRule" id="PRU00409"/>
    </source>
</evidence>
<evidence type="ECO:0000259" key="4">
    <source>
        <dbReference type="PROSITE" id="PS50975"/>
    </source>
</evidence>
<dbReference type="OrthoDB" id="422362at2759"/>
<keyword evidence="6" id="KW-1185">Reference proteome</keyword>
<dbReference type="AlphaFoldDB" id="A0A8E2EXD9"/>
<reference evidence="5 6" key="1">
    <citation type="journal article" date="2016" name="Nat. Commun.">
        <title>Ectomycorrhizal ecology is imprinted in the genome of the dominant symbiotic fungus Cenococcum geophilum.</title>
        <authorList>
            <consortium name="DOE Joint Genome Institute"/>
            <person name="Peter M."/>
            <person name="Kohler A."/>
            <person name="Ohm R.A."/>
            <person name="Kuo A."/>
            <person name="Krutzmann J."/>
            <person name="Morin E."/>
            <person name="Arend M."/>
            <person name="Barry K.W."/>
            <person name="Binder M."/>
            <person name="Choi C."/>
            <person name="Clum A."/>
            <person name="Copeland A."/>
            <person name="Grisel N."/>
            <person name="Haridas S."/>
            <person name="Kipfer T."/>
            <person name="LaButti K."/>
            <person name="Lindquist E."/>
            <person name="Lipzen A."/>
            <person name="Maire R."/>
            <person name="Meier B."/>
            <person name="Mihaltcheva S."/>
            <person name="Molinier V."/>
            <person name="Murat C."/>
            <person name="Poggeler S."/>
            <person name="Quandt C.A."/>
            <person name="Sperisen C."/>
            <person name="Tritt A."/>
            <person name="Tisserant E."/>
            <person name="Crous P.W."/>
            <person name="Henrissat B."/>
            <person name="Nehls U."/>
            <person name="Egli S."/>
            <person name="Spatafora J.W."/>
            <person name="Grigoriev I.V."/>
            <person name="Martin F.M."/>
        </authorList>
    </citation>
    <scope>NUCLEOTIDE SEQUENCE [LARGE SCALE GENOMIC DNA]</scope>
    <source>
        <strain evidence="5 6">CBS 207.34</strain>
    </source>
</reference>
<proteinExistence type="inferred from homology"/>
<dbReference type="EMBL" id="KV750014">
    <property type="protein sequence ID" value="OCL06655.1"/>
    <property type="molecule type" value="Genomic_DNA"/>
</dbReference>
<keyword evidence="3" id="KW-0067">ATP-binding</keyword>
<evidence type="ECO:0000313" key="6">
    <source>
        <dbReference type="Proteomes" id="UP000250140"/>
    </source>
</evidence>
<evidence type="ECO:0000313" key="5">
    <source>
        <dbReference type="EMBL" id="OCL06655.1"/>
    </source>
</evidence>
<dbReference type="InterPro" id="IPR011761">
    <property type="entry name" value="ATP-grasp"/>
</dbReference>
<comment type="similarity">
    <text evidence="1">Belongs to the D-alanine--D-alanine ligase family.</text>
</comment>
<feature type="domain" description="ATP-grasp" evidence="4">
    <location>
        <begin position="173"/>
        <end position="380"/>
    </location>
</feature>
<dbReference type="Pfam" id="PF07478">
    <property type="entry name" value="Dala_Dala_lig_C"/>
    <property type="match status" value="1"/>
</dbReference>
<dbReference type="Gene3D" id="3.30.470.20">
    <property type="entry name" value="ATP-grasp fold, B domain"/>
    <property type="match status" value="1"/>
</dbReference>
<name>A0A8E2EXD9_9PEZI</name>
<dbReference type="InterPro" id="IPR011095">
    <property type="entry name" value="Dala_Dala_lig_C"/>
</dbReference>
<keyword evidence="2 5" id="KW-0436">Ligase</keyword>
<evidence type="ECO:0000256" key="2">
    <source>
        <dbReference type="ARBA" id="ARBA00022598"/>
    </source>
</evidence>
<dbReference type="GO" id="GO:0046872">
    <property type="term" value="F:metal ion binding"/>
    <property type="evidence" value="ECO:0007669"/>
    <property type="project" value="InterPro"/>
</dbReference>
<accession>A0A8E2EXD9</accession>
<dbReference type="SUPFAM" id="SSF56059">
    <property type="entry name" value="Glutathione synthetase ATP-binding domain-like"/>
    <property type="match status" value="1"/>
</dbReference>